<keyword evidence="2" id="KW-1185">Reference proteome</keyword>
<dbReference type="Proteomes" id="UP001597229">
    <property type="component" value="Unassembled WGS sequence"/>
</dbReference>
<reference evidence="2" key="1">
    <citation type="journal article" date="2019" name="Int. J. Syst. Evol. Microbiol.">
        <title>The Global Catalogue of Microorganisms (GCM) 10K type strain sequencing project: providing services to taxonomists for standard genome sequencing and annotation.</title>
        <authorList>
            <consortium name="The Broad Institute Genomics Platform"/>
            <consortium name="The Broad Institute Genome Sequencing Center for Infectious Disease"/>
            <person name="Wu L."/>
            <person name="Ma J."/>
        </authorList>
    </citation>
    <scope>NUCLEOTIDE SEQUENCE [LARGE SCALE GENOMIC DNA]</scope>
    <source>
        <strain evidence="2">CCUG 52478</strain>
    </source>
</reference>
<sequence>MSRQGWAWLLPTFGMGLAQAVQAPADVGRVPFVVAGLLAGAGWQLLYRRDLAERLTFPAVAVSIAVGVTLVSGEEIALGDRTVSAESVLLYAGGVLVALVLTERWLRRAAPEPSPAPAPR</sequence>
<accession>A0ABW3VU51</accession>
<protein>
    <submittedName>
        <fullName evidence="1">Uncharacterized protein</fullName>
    </submittedName>
</protein>
<evidence type="ECO:0000313" key="2">
    <source>
        <dbReference type="Proteomes" id="UP001597229"/>
    </source>
</evidence>
<dbReference type="RefSeq" id="WP_367921264.1">
    <property type="nucleotide sequence ID" value="NZ_BAABAC010000041.1"/>
</dbReference>
<evidence type="ECO:0000313" key="1">
    <source>
        <dbReference type="EMBL" id="MFD1246236.1"/>
    </source>
</evidence>
<dbReference type="EMBL" id="JBHTLX010000002">
    <property type="protein sequence ID" value="MFD1246236.1"/>
    <property type="molecule type" value="Genomic_DNA"/>
</dbReference>
<comment type="caution">
    <text evidence="1">The sequence shown here is derived from an EMBL/GenBank/DDBJ whole genome shotgun (WGS) entry which is preliminary data.</text>
</comment>
<name>A0ABW3VU51_9ACTN</name>
<organism evidence="1 2">
    <name type="scientific">Nocardioides ginsengisoli</name>
    <dbReference type="NCBI Taxonomy" id="363868"/>
    <lineage>
        <taxon>Bacteria</taxon>
        <taxon>Bacillati</taxon>
        <taxon>Actinomycetota</taxon>
        <taxon>Actinomycetes</taxon>
        <taxon>Propionibacteriales</taxon>
        <taxon>Nocardioidaceae</taxon>
        <taxon>Nocardioides</taxon>
    </lineage>
</organism>
<proteinExistence type="predicted"/>
<gene>
    <name evidence="1" type="ORF">ACFQ3F_00405</name>
</gene>
<dbReference type="PROSITE" id="PS50890">
    <property type="entry name" value="PUA"/>
    <property type="match status" value="1"/>
</dbReference>